<gene>
    <name evidence="2" type="ORF">DAQ1742_00516</name>
</gene>
<keyword evidence="1" id="KW-0732">Signal</keyword>
<feature type="signal peptide" evidence="1">
    <location>
        <begin position="1"/>
        <end position="22"/>
    </location>
</feature>
<proteinExistence type="predicted"/>
<dbReference type="AlphaFoldDB" id="A0A375A6G0"/>
<feature type="chain" id="PRO_5016647731" evidence="1">
    <location>
        <begin position="23"/>
        <end position="188"/>
    </location>
</feature>
<dbReference type="KEGG" id="daq:DAQ1742_00516"/>
<reference evidence="2 3" key="1">
    <citation type="submission" date="2016-09" db="EMBL/GenBank/DDBJ databases">
        <authorList>
            <person name="Reverchon S."/>
            <person name="Nasser W."/>
            <person name="Leonard S."/>
            <person name="Brochier C."/>
            <person name="Duprey A."/>
        </authorList>
    </citation>
    <scope>NUCLEOTIDE SEQUENCE [LARGE SCALE GENOMIC DNA]</scope>
    <source>
        <strain evidence="2 3">174/2</strain>
    </source>
</reference>
<dbReference type="RefSeq" id="WP_035339554.1">
    <property type="nucleotide sequence ID" value="NZ_LT615367.1"/>
</dbReference>
<organism evidence="2 3">
    <name type="scientific">Dickeya aquatica</name>
    <dbReference type="NCBI Taxonomy" id="1401087"/>
    <lineage>
        <taxon>Bacteria</taxon>
        <taxon>Pseudomonadati</taxon>
        <taxon>Pseudomonadota</taxon>
        <taxon>Gammaproteobacteria</taxon>
        <taxon>Enterobacterales</taxon>
        <taxon>Pectobacteriaceae</taxon>
        <taxon>Dickeya</taxon>
    </lineage>
</organism>
<dbReference type="Proteomes" id="UP000294820">
    <property type="component" value="Chromosome 1"/>
</dbReference>
<keyword evidence="3" id="KW-1185">Reference proteome</keyword>
<evidence type="ECO:0000313" key="2">
    <source>
        <dbReference type="EMBL" id="SLM61610.1"/>
    </source>
</evidence>
<accession>A0A375A6G0</accession>
<name>A0A375A6G0_9GAMM</name>
<dbReference type="EMBL" id="LT615367">
    <property type="protein sequence ID" value="SLM61610.1"/>
    <property type="molecule type" value="Genomic_DNA"/>
</dbReference>
<sequence>MKKILGTMILAGSLILTGNAHAYDITGNVKHWMAMKESGWTSADGYDDDRMMNALGFNAAMIGYYPWTHTFLIRRDYDTALFLADKKSKTVRRLNLKTASGYNSDLDVVYQGEDNGKGCYFSVIDTQAQLELINQKATPQVLMVLPEQCIDKKQLAAIKARQSERDRQLQQWVAQQSMKELCRRNGNC</sequence>
<evidence type="ECO:0000256" key="1">
    <source>
        <dbReference type="SAM" id="SignalP"/>
    </source>
</evidence>
<evidence type="ECO:0000313" key="3">
    <source>
        <dbReference type="Proteomes" id="UP000294820"/>
    </source>
</evidence>
<protein>
    <submittedName>
        <fullName evidence="2">Uncharacterized protein</fullName>
    </submittedName>
</protein>